<name>A0AAD0E5W3_9ACTN</name>
<evidence type="ECO:0000313" key="5">
    <source>
        <dbReference type="Proteomes" id="UP000217194"/>
    </source>
</evidence>
<dbReference type="Proteomes" id="UP000217177">
    <property type="component" value="Chromosome"/>
</dbReference>
<evidence type="ECO:0000256" key="1">
    <source>
        <dbReference type="SAM" id="Phobius"/>
    </source>
</evidence>
<organism evidence="3 5">
    <name type="scientific">Candidatus Planktophila versatilis</name>
    <dbReference type="NCBI Taxonomy" id="1884905"/>
    <lineage>
        <taxon>Bacteria</taxon>
        <taxon>Bacillati</taxon>
        <taxon>Actinomycetota</taxon>
        <taxon>Actinomycetes</taxon>
        <taxon>Candidatus Nanopelagicales</taxon>
        <taxon>Candidatus Nanopelagicaceae</taxon>
        <taxon>Candidatus Planktophila</taxon>
    </lineage>
</organism>
<proteinExistence type="predicted"/>
<dbReference type="KEGG" id="pvs:A1sIA79_01090"/>
<dbReference type="EMBL" id="CP016778">
    <property type="protein sequence ID" value="ASY22210.1"/>
    <property type="molecule type" value="Genomic_DNA"/>
</dbReference>
<sequence>MGAYAALAIGLINLRYQTGADGNLLKSFVLFGPGLALLLISFTQPGKMWLQSKTAAAIGIVCGGLLLAYSFLI</sequence>
<evidence type="ECO:0000313" key="4">
    <source>
        <dbReference type="Proteomes" id="UP000217177"/>
    </source>
</evidence>
<evidence type="ECO:0000313" key="2">
    <source>
        <dbReference type="EMBL" id="ASY16862.1"/>
    </source>
</evidence>
<keyword evidence="1" id="KW-1133">Transmembrane helix</keyword>
<dbReference type="Proteomes" id="UP000217194">
    <property type="component" value="Chromosome"/>
</dbReference>
<accession>A0AAD0E5W3</accession>
<keyword evidence="1" id="KW-0472">Membrane</keyword>
<feature type="transmembrane region" description="Helical" evidence="1">
    <location>
        <begin position="24"/>
        <end position="42"/>
    </location>
</feature>
<dbReference type="AlphaFoldDB" id="A0AAD0E5W3"/>
<dbReference type="EMBL" id="CP016774">
    <property type="protein sequence ID" value="ASY16862.1"/>
    <property type="molecule type" value="Genomic_DNA"/>
</dbReference>
<gene>
    <name evidence="2" type="ORF">A1sIA79_01090</name>
    <name evidence="3" type="ORF">A1sIIB76_01100</name>
</gene>
<reference evidence="4 5" key="1">
    <citation type="submission" date="2016-07" db="EMBL/GenBank/DDBJ databases">
        <title>High microdiversification within the ubiquitous acI lineage of Actinobacteria.</title>
        <authorList>
            <person name="Neuenschwander S.M."/>
            <person name="Salcher M."/>
            <person name="Ghai R."/>
            <person name="Pernthaler J."/>
        </authorList>
    </citation>
    <scope>NUCLEOTIDE SEQUENCE [LARGE SCALE GENOMIC DNA]</scope>
    <source>
        <strain evidence="2">MMS-IA-79</strain>
        <strain evidence="3">MMS-IIB-76</strain>
    </source>
</reference>
<protein>
    <submittedName>
        <fullName evidence="3">Uncharacterized protein</fullName>
    </submittedName>
</protein>
<keyword evidence="1" id="KW-0812">Transmembrane</keyword>
<feature type="transmembrane region" description="Helical" evidence="1">
    <location>
        <begin position="54"/>
        <end position="72"/>
    </location>
</feature>
<evidence type="ECO:0000313" key="3">
    <source>
        <dbReference type="EMBL" id="ASY22210.1"/>
    </source>
</evidence>
<keyword evidence="4" id="KW-1185">Reference proteome</keyword>